<evidence type="ECO:0000256" key="2">
    <source>
        <dbReference type="ARBA" id="ARBA00022475"/>
    </source>
</evidence>
<dbReference type="Proteomes" id="UP001459277">
    <property type="component" value="Unassembled WGS sequence"/>
</dbReference>
<evidence type="ECO:0000256" key="1">
    <source>
        <dbReference type="ARBA" id="ARBA00004609"/>
    </source>
</evidence>
<keyword evidence="12" id="KW-0812">Transmembrane</keyword>
<comment type="subcellular location">
    <subcellularLocation>
        <location evidence="1">Cell membrane</location>
        <topology evidence="1">Lipid-anchor</topology>
        <topology evidence="1">GPI-anchor</topology>
    </subcellularLocation>
</comment>
<comment type="caution">
    <text evidence="13">The sequence shown here is derived from an EMBL/GenBank/DDBJ whole genome shotgun (WGS) entry which is preliminary data.</text>
</comment>
<keyword evidence="8" id="KW-0449">Lipoprotein</keyword>
<accession>A0AAW2DTR8</accession>
<dbReference type="PANTHER" id="PTHR36321:SF2">
    <property type="entry name" value="CLASSICAL ARABINOGALACTAN PROTEIN 1"/>
    <property type="match status" value="1"/>
</dbReference>
<feature type="region of interest" description="Disordered" evidence="11">
    <location>
        <begin position="1"/>
        <end position="74"/>
    </location>
</feature>
<keyword evidence="5" id="KW-0654">Proteoglycan</keyword>
<feature type="transmembrane region" description="Helical" evidence="12">
    <location>
        <begin position="79"/>
        <end position="100"/>
    </location>
</feature>
<evidence type="ECO:0000313" key="14">
    <source>
        <dbReference type="Proteomes" id="UP001459277"/>
    </source>
</evidence>
<comment type="similarity">
    <text evidence="10">Belongs to the classical AGP family.</text>
</comment>
<protein>
    <submittedName>
        <fullName evidence="13">Uncharacterized protein</fullName>
    </submittedName>
</protein>
<feature type="compositionally biased region" description="Polar residues" evidence="11">
    <location>
        <begin position="1"/>
        <end position="12"/>
    </location>
</feature>
<keyword evidence="14" id="KW-1185">Reference proteome</keyword>
<evidence type="ECO:0000256" key="7">
    <source>
        <dbReference type="ARBA" id="ARBA00023180"/>
    </source>
</evidence>
<feature type="compositionally biased region" description="Low complexity" evidence="11">
    <location>
        <begin position="52"/>
        <end position="67"/>
    </location>
</feature>
<dbReference type="EMBL" id="JAZDWU010000002">
    <property type="protein sequence ID" value="KAL0012376.1"/>
    <property type="molecule type" value="Genomic_DNA"/>
</dbReference>
<keyword evidence="3" id="KW-0336">GPI-anchor</keyword>
<keyword evidence="6 12" id="KW-0472">Membrane</keyword>
<dbReference type="PANTHER" id="PTHR36321">
    <property type="entry name" value="CLASSICAL ARABINOGALACTAN PROTEIN 9"/>
    <property type="match status" value="1"/>
</dbReference>
<feature type="compositionally biased region" description="Low complexity" evidence="11">
    <location>
        <begin position="13"/>
        <end position="22"/>
    </location>
</feature>
<evidence type="ECO:0000256" key="10">
    <source>
        <dbReference type="ARBA" id="ARBA00025756"/>
    </source>
</evidence>
<keyword evidence="12" id="KW-1133">Transmembrane helix</keyword>
<organism evidence="13 14">
    <name type="scientific">Lithocarpus litseifolius</name>
    <dbReference type="NCBI Taxonomy" id="425828"/>
    <lineage>
        <taxon>Eukaryota</taxon>
        <taxon>Viridiplantae</taxon>
        <taxon>Streptophyta</taxon>
        <taxon>Embryophyta</taxon>
        <taxon>Tracheophyta</taxon>
        <taxon>Spermatophyta</taxon>
        <taxon>Magnoliopsida</taxon>
        <taxon>eudicotyledons</taxon>
        <taxon>Gunneridae</taxon>
        <taxon>Pentapetalae</taxon>
        <taxon>rosids</taxon>
        <taxon>fabids</taxon>
        <taxon>Fagales</taxon>
        <taxon>Fagaceae</taxon>
        <taxon>Lithocarpus</taxon>
    </lineage>
</organism>
<evidence type="ECO:0000256" key="8">
    <source>
        <dbReference type="ARBA" id="ARBA00023288"/>
    </source>
</evidence>
<evidence type="ECO:0000256" key="6">
    <source>
        <dbReference type="ARBA" id="ARBA00023136"/>
    </source>
</evidence>
<evidence type="ECO:0000313" key="13">
    <source>
        <dbReference type="EMBL" id="KAL0012376.1"/>
    </source>
</evidence>
<keyword evidence="7" id="KW-0325">Glycoprotein</keyword>
<evidence type="ECO:0000256" key="3">
    <source>
        <dbReference type="ARBA" id="ARBA00022622"/>
    </source>
</evidence>
<dbReference type="InterPro" id="IPR044959">
    <property type="entry name" value="AGP"/>
</dbReference>
<gene>
    <name evidence="13" type="ORF">SO802_007484</name>
</gene>
<evidence type="ECO:0000256" key="12">
    <source>
        <dbReference type="SAM" id="Phobius"/>
    </source>
</evidence>
<evidence type="ECO:0000256" key="4">
    <source>
        <dbReference type="ARBA" id="ARBA00022729"/>
    </source>
</evidence>
<proteinExistence type="inferred from homology"/>
<dbReference type="AlphaFoldDB" id="A0AAW2DTR8"/>
<reference evidence="13 14" key="1">
    <citation type="submission" date="2024-01" db="EMBL/GenBank/DDBJ databases">
        <title>A telomere-to-telomere, gap-free genome of sweet tea (Lithocarpus litseifolius).</title>
        <authorList>
            <person name="Zhou J."/>
        </authorList>
    </citation>
    <scope>NUCLEOTIDE SEQUENCE [LARGE SCALE GENOMIC DNA]</scope>
    <source>
        <strain evidence="13">Zhou-2022a</strain>
        <tissue evidence="13">Leaf</tissue>
    </source>
</reference>
<evidence type="ECO:0000256" key="9">
    <source>
        <dbReference type="ARBA" id="ARBA00025294"/>
    </source>
</evidence>
<evidence type="ECO:0000256" key="11">
    <source>
        <dbReference type="SAM" id="MobiDB-lite"/>
    </source>
</evidence>
<evidence type="ECO:0000256" key="5">
    <source>
        <dbReference type="ARBA" id="ARBA00022974"/>
    </source>
</evidence>
<keyword evidence="4" id="KW-0732">Signal</keyword>
<dbReference type="GO" id="GO:0005886">
    <property type="term" value="C:plasma membrane"/>
    <property type="evidence" value="ECO:0007669"/>
    <property type="project" value="UniProtKB-SubCell"/>
</dbReference>
<name>A0AAW2DTR8_9ROSI</name>
<comment type="function">
    <text evidence="9">Proteoglycan that seems to be implicated in diverse developmental roles such as differentiation, cell-cell recognition, embryogenesis and programmed cell death.</text>
</comment>
<sequence>MEWRSPSHSPSKLPTQALAPTALVPPPTVRKIPVPALSPAMVNSPPSPPPASSEAPVSPPSSISTPPAEAPRPAQSGAFLNRVGFIARSVAVAVFAVVLVF</sequence>
<dbReference type="GO" id="GO:0098552">
    <property type="term" value="C:side of membrane"/>
    <property type="evidence" value="ECO:0007669"/>
    <property type="project" value="UniProtKB-KW"/>
</dbReference>
<keyword evidence="2" id="KW-1003">Cell membrane</keyword>